<feature type="compositionally biased region" description="Polar residues" evidence="1">
    <location>
        <begin position="1"/>
        <end position="10"/>
    </location>
</feature>
<dbReference type="OrthoDB" id="6772249at2759"/>
<feature type="region of interest" description="Disordered" evidence="1">
    <location>
        <begin position="1"/>
        <end position="33"/>
    </location>
</feature>
<feature type="non-terminal residue" evidence="2">
    <location>
        <position position="134"/>
    </location>
</feature>
<keyword evidence="3" id="KW-1185">Reference proteome</keyword>
<accession>A0A6H5H767</accession>
<evidence type="ECO:0000256" key="1">
    <source>
        <dbReference type="SAM" id="MobiDB-lite"/>
    </source>
</evidence>
<gene>
    <name evidence="2" type="ORF">NTEN_LOCUS16940</name>
</gene>
<protein>
    <submittedName>
        <fullName evidence="2">Uncharacterized protein</fullName>
    </submittedName>
</protein>
<dbReference type="EMBL" id="CADCXU010025028">
    <property type="protein sequence ID" value="CAB0012156.1"/>
    <property type="molecule type" value="Genomic_DNA"/>
</dbReference>
<evidence type="ECO:0000313" key="3">
    <source>
        <dbReference type="Proteomes" id="UP000479000"/>
    </source>
</evidence>
<sequence length="134" mass="15472">MSWRTSNPNFHNIEAGQETGNELENPGDNETENQIEYDQNYASDQEHFFRRYRPSPGIPRFELMNLEKRTISELPYVLIPKSNLKILIDTGSTKSYCNPTIAENFFQNKIRKEPFIVKTAHGSSRGNFTTLVPC</sequence>
<proteinExistence type="predicted"/>
<dbReference type="Proteomes" id="UP000479000">
    <property type="component" value="Unassembled WGS sequence"/>
</dbReference>
<name>A0A6H5H767_9HEMI</name>
<evidence type="ECO:0000313" key="2">
    <source>
        <dbReference type="EMBL" id="CAB0012156.1"/>
    </source>
</evidence>
<organism evidence="2 3">
    <name type="scientific">Nesidiocoris tenuis</name>
    <dbReference type="NCBI Taxonomy" id="355587"/>
    <lineage>
        <taxon>Eukaryota</taxon>
        <taxon>Metazoa</taxon>
        <taxon>Ecdysozoa</taxon>
        <taxon>Arthropoda</taxon>
        <taxon>Hexapoda</taxon>
        <taxon>Insecta</taxon>
        <taxon>Pterygota</taxon>
        <taxon>Neoptera</taxon>
        <taxon>Paraneoptera</taxon>
        <taxon>Hemiptera</taxon>
        <taxon>Heteroptera</taxon>
        <taxon>Panheteroptera</taxon>
        <taxon>Cimicomorpha</taxon>
        <taxon>Miridae</taxon>
        <taxon>Dicyphina</taxon>
        <taxon>Nesidiocoris</taxon>
    </lineage>
</organism>
<dbReference type="AlphaFoldDB" id="A0A6H5H767"/>
<reference evidence="2 3" key="1">
    <citation type="submission" date="2020-02" db="EMBL/GenBank/DDBJ databases">
        <authorList>
            <person name="Ferguson B K."/>
        </authorList>
    </citation>
    <scope>NUCLEOTIDE SEQUENCE [LARGE SCALE GENOMIC DNA]</scope>
</reference>